<dbReference type="AlphaFoldDB" id="A0A081BAS9"/>
<reference evidence="2 3" key="1">
    <citation type="submission" date="2014-07" db="EMBL/GenBank/DDBJ databases">
        <title>Tepidicaulis marinum gen. nov., sp. nov., a novel marine bacterium denitrifying nitrate to nitrous oxide strictly under microaerobic conditions.</title>
        <authorList>
            <person name="Takeuchi M."/>
            <person name="Yamagishi T."/>
            <person name="Kamagata Y."/>
            <person name="Oshima K."/>
            <person name="Hattori M."/>
            <person name="Katayama T."/>
            <person name="Hanada S."/>
            <person name="Tamaki H."/>
            <person name="Marumo K."/>
            <person name="Maeda H."/>
            <person name="Nedachi M."/>
            <person name="Iwasaki W."/>
            <person name="Suwa Y."/>
            <person name="Sakata S."/>
        </authorList>
    </citation>
    <scope>NUCLEOTIDE SEQUENCE [LARGE SCALE GENOMIC DNA]</scope>
    <source>
        <strain evidence="2 3">MA2</strain>
    </source>
</reference>
<proteinExistence type="predicted"/>
<evidence type="ECO:0000313" key="3">
    <source>
        <dbReference type="Proteomes" id="UP000028702"/>
    </source>
</evidence>
<organism evidence="2 3">
    <name type="scientific">Tepidicaulis marinus</name>
    <dbReference type="NCBI Taxonomy" id="1333998"/>
    <lineage>
        <taxon>Bacteria</taxon>
        <taxon>Pseudomonadati</taxon>
        <taxon>Pseudomonadota</taxon>
        <taxon>Alphaproteobacteria</taxon>
        <taxon>Hyphomicrobiales</taxon>
        <taxon>Parvibaculaceae</taxon>
        <taxon>Tepidicaulis</taxon>
    </lineage>
</organism>
<dbReference type="Pfam" id="PF24891">
    <property type="entry name" value="DUF7742"/>
    <property type="match status" value="1"/>
</dbReference>
<feature type="domain" description="DUF7742" evidence="1">
    <location>
        <begin position="46"/>
        <end position="88"/>
    </location>
</feature>
<comment type="caution">
    <text evidence="2">The sequence shown here is derived from an EMBL/GenBank/DDBJ whole genome shotgun (WGS) entry which is preliminary data.</text>
</comment>
<sequence length="180" mass="19859">MPPHHHMAGDPDPRDLRHLRLFAAALAFWAADEGAQGEASEASIRALAALIRNRLLWARAYKRAMGRAHPLYGDGSLYAVLASLAVRQPETGEAGRFLEISRAALSGALPDETGGATQFHRHEEAPAWAARALPRALIGRHWFYVRPEEAAALYPFLDPVSGMAFEERTCGGPQEKRRRE</sequence>
<keyword evidence="3" id="KW-1185">Reference proteome</keyword>
<dbReference type="InterPro" id="IPR056644">
    <property type="entry name" value="DUF7742"/>
</dbReference>
<gene>
    <name evidence="2" type="ORF">M2A_1646</name>
</gene>
<name>A0A081BAS9_9HYPH</name>
<dbReference type="Proteomes" id="UP000028702">
    <property type="component" value="Unassembled WGS sequence"/>
</dbReference>
<protein>
    <submittedName>
        <fullName evidence="2">Conserved protein</fullName>
    </submittedName>
</protein>
<evidence type="ECO:0000313" key="2">
    <source>
        <dbReference type="EMBL" id="GAK45147.1"/>
    </source>
</evidence>
<dbReference type="RefSeq" id="WP_045445647.1">
    <property type="nucleotide sequence ID" value="NZ_BBIO01000007.1"/>
</dbReference>
<dbReference type="EMBL" id="BBIO01000007">
    <property type="protein sequence ID" value="GAK45147.1"/>
    <property type="molecule type" value="Genomic_DNA"/>
</dbReference>
<evidence type="ECO:0000259" key="1">
    <source>
        <dbReference type="Pfam" id="PF24891"/>
    </source>
</evidence>
<accession>A0A081BAS9</accession>
<dbReference type="STRING" id="1333998.M2A_1646"/>